<feature type="coiled-coil region" evidence="3">
    <location>
        <begin position="38"/>
        <end position="107"/>
    </location>
</feature>
<name>A0ABV6YUS5_UNCC1</name>
<dbReference type="InterPro" id="IPR039565">
    <property type="entry name" value="BamD-like"/>
</dbReference>
<reference evidence="5 6" key="1">
    <citation type="submission" date="2024-09" db="EMBL/GenBank/DDBJ databases">
        <title>Laminarin stimulates single cell rates of sulfate reduction while oxygen inhibits transcriptomic activity in coastal marine sediment.</title>
        <authorList>
            <person name="Lindsay M."/>
            <person name="Orcutt B."/>
            <person name="Emerson D."/>
            <person name="Stepanauskas R."/>
            <person name="D'Angelo T."/>
        </authorList>
    </citation>
    <scope>NUCLEOTIDE SEQUENCE [LARGE SCALE GENOMIC DNA]</scope>
    <source>
        <strain evidence="5">SAG AM-311-K15</strain>
    </source>
</reference>
<dbReference type="InterPro" id="IPR014162">
    <property type="entry name" value="CpoB_C"/>
</dbReference>
<dbReference type="SUPFAM" id="SSF48452">
    <property type="entry name" value="TPR-like"/>
    <property type="match status" value="1"/>
</dbReference>
<evidence type="ECO:0000259" key="4">
    <source>
        <dbReference type="Pfam" id="PF13525"/>
    </source>
</evidence>
<evidence type="ECO:0000256" key="2">
    <source>
        <dbReference type="PROSITE-ProRule" id="PRU00339"/>
    </source>
</evidence>
<dbReference type="InterPro" id="IPR011990">
    <property type="entry name" value="TPR-like_helical_dom_sf"/>
</dbReference>
<protein>
    <submittedName>
        <fullName evidence="5">Tol-pal system protein YbgF</fullName>
    </submittedName>
</protein>
<dbReference type="Pfam" id="PF13525">
    <property type="entry name" value="YfiO"/>
    <property type="match status" value="1"/>
</dbReference>
<dbReference type="Gene3D" id="1.25.40.10">
    <property type="entry name" value="Tetratricopeptide repeat domain"/>
    <property type="match status" value="1"/>
</dbReference>
<evidence type="ECO:0000256" key="3">
    <source>
        <dbReference type="SAM" id="Coils"/>
    </source>
</evidence>
<dbReference type="Gene3D" id="6.10.250.1080">
    <property type="match status" value="1"/>
</dbReference>
<dbReference type="EMBL" id="JBHPBY010000067">
    <property type="protein sequence ID" value="MFC1849941.1"/>
    <property type="molecule type" value="Genomic_DNA"/>
</dbReference>
<gene>
    <name evidence="5" type="primary">ybgF</name>
    <name evidence="5" type="ORF">ACFL27_07105</name>
</gene>
<dbReference type="Proteomes" id="UP001594351">
    <property type="component" value="Unassembled WGS sequence"/>
</dbReference>
<evidence type="ECO:0000313" key="5">
    <source>
        <dbReference type="EMBL" id="MFC1849941.1"/>
    </source>
</evidence>
<evidence type="ECO:0000256" key="1">
    <source>
        <dbReference type="ARBA" id="ARBA00022729"/>
    </source>
</evidence>
<keyword evidence="2" id="KW-0802">TPR repeat</keyword>
<dbReference type="PROSITE" id="PS51257">
    <property type="entry name" value="PROKAR_LIPOPROTEIN"/>
    <property type="match status" value="1"/>
</dbReference>
<proteinExistence type="inferred from homology"/>
<comment type="caution">
    <text evidence="5">The sequence shown here is derived from an EMBL/GenBank/DDBJ whole genome shotgun (WGS) entry which is preliminary data.</text>
</comment>
<feature type="repeat" description="TPR" evidence="2">
    <location>
        <begin position="178"/>
        <end position="211"/>
    </location>
</feature>
<keyword evidence="3" id="KW-0175">Coiled coil</keyword>
<accession>A0ABV6YUS5</accession>
<dbReference type="PROSITE" id="PS50005">
    <property type="entry name" value="TPR"/>
    <property type="match status" value="1"/>
</dbReference>
<keyword evidence="6" id="KW-1185">Reference proteome</keyword>
<organism evidence="5 6">
    <name type="scientific">candidate division CSSED10-310 bacterium</name>
    <dbReference type="NCBI Taxonomy" id="2855610"/>
    <lineage>
        <taxon>Bacteria</taxon>
        <taxon>Bacteria division CSSED10-310</taxon>
    </lineage>
</organism>
<dbReference type="InterPro" id="IPR019734">
    <property type="entry name" value="TPR_rpt"/>
</dbReference>
<dbReference type="HAMAP" id="MF_02066">
    <property type="entry name" value="CpoB"/>
    <property type="match status" value="1"/>
</dbReference>
<dbReference type="NCBIfam" id="TIGR02795">
    <property type="entry name" value="tol_pal_ybgF"/>
    <property type="match status" value="1"/>
</dbReference>
<dbReference type="SMART" id="SM00028">
    <property type="entry name" value="TPR"/>
    <property type="match status" value="3"/>
</dbReference>
<keyword evidence="1" id="KW-0732">Signal</keyword>
<dbReference type="InterPro" id="IPR034706">
    <property type="entry name" value="CpoB"/>
</dbReference>
<evidence type="ECO:0000313" key="6">
    <source>
        <dbReference type="Proteomes" id="UP001594351"/>
    </source>
</evidence>
<sequence length="263" mass="29891">MRPLLMAGVLVGIYLLLSGCAGLNSPSNPIMSELQKIEQKIDTNSQQQQNQIRDLERKVDQLSADLASQQKGKADGSYSLTQITQDLETIKQQLNDTTQRFNELYDKIIFLQSAVEELKHAPRLSESGTAALPQSDVTSNPETVYQMALSDFRKNNYQLAINGFQQFITSFPHTELAGNAQYWIGESYYSMKEFAQALNEFEKVLGKYPKNNKAPSALLKRAFCYLEMGKLYDCQKQLTQVTKQYPNTREAQLAEQKLQQLKR</sequence>
<feature type="domain" description="Outer membrane lipoprotein BamD-like" evidence="4">
    <location>
        <begin position="141"/>
        <end position="262"/>
    </location>
</feature>